<protein>
    <recommendedName>
        <fullName evidence="9">Neutral zinc metallopeptidase</fullName>
    </recommendedName>
</protein>
<evidence type="ECO:0000313" key="7">
    <source>
        <dbReference type="EMBL" id="TDT32556.1"/>
    </source>
</evidence>
<keyword evidence="3 6" id="KW-1133">Transmembrane helix</keyword>
<dbReference type="AlphaFoldDB" id="A0A4R7J746"/>
<evidence type="ECO:0000256" key="5">
    <source>
        <dbReference type="SAM" id="MobiDB-lite"/>
    </source>
</evidence>
<comment type="caution">
    <text evidence="7">The sequence shown here is derived from an EMBL/GenBank/DDBJ whole genome shotgun (WGS) entry which is preliminary data.</text>
</comment>
<dbReference type="Pfam" id="PF04228">
    <property type="entry name" value="Zn_peptidase"/>
    <property type="match status" value="1"/>
</dbReference>
<evidence type="ECO:0000256" key="3">
    <source>
        <dbReference type="ARBA" id="ARBA00022989"/>
    </source>
</evidence>
<reference evidence="7 8" key="1">
    <citation type="submission" date="2019-03" db="EMBL/GenBank/DDBJ databases">
        <title>Genomic Encyclopedia of Archaeal and Bacterial Type Strains, Phase II (KMG-II): from individual species to whole genera.</title>
        <authorList>
            <person name="Goeker M."/>
        </authorList>
    </citation>
    <scope>NUCLEOTIDE SEQUENCE [LARGE SCALE GENOMIC DNA]</scope>
    <source>
        <strain evidence="7 8">DSM 24323</strain>
    </source>
</reference>
<keyword evidence="4 6" id="KW-0472">Membrane</keyword>
<dbReference type="PANTHER" id="PTHR30168:SF0">
    <property type="entry name" value="INNER MEMBRANE PROTEIN"/>
    <property type="match status" value="1"/>
</dbReference>
<comment type="subcellular location">
    <subcellularLocation>
        <location evidence="1">Membrane</location>
        <topology evidence="1">Single-pass membrane protein</topology>
    </subcellularLocation>
</comment>
<evidence type="ECO:0000256" key="6">
    <source>
        <dbReference type="SAM" id="Phobius"/>
    </source>
</evidence>
<sequence length="293" mass="31317">MKYKDDANLDSSQVRNRGRGGAIAAGGGIGTLLLLFLISQVVGVDLTGLAGGSAQAPATSGSEEEETNDNCRTGADVAADRECRFVAYTNSIQDYWGQTLEGYQPSTTNIFTDQISTGCGTATSQIGPFYCPTDQSVYLDTGFFDQLSEQFGAEGGDATEAYVIAHEYGHHVSNLLGDLEAGQQDSSTGPDSMGVRLELEADCFAGTWMNWADADPDDVIESFTEDDLNQAVDAAEAIGDDRIQEKTQGQVQPESWTHGSAEMRKGWLLEGFRTGDPNVCRTLMDPSTSTELG</sequence>
<feature type="region of interest" description="Disordered" evidence="5">
    <location>
        <begin position="53"/>
        <end position="72"/>
    </location>
</feature>
<evidence type="ECO:0008006" key="9">
    <source>
        <dbReference type="Google" id="ProtNLM"/>
    </source>
</evidence>
<dbReference type="SUPFAM" id="SSF55486">
    <property type="entry name" value="Metalloproteases ('zincins'), catalytic domain"/>
    <property type="match status" value="1"/>
</dbReference>
<evidence type="ECO:0000313" key="8">
    <source>
        <dbReference type="Proteomes" id="UP000295371"/>
    </source>
</evidence>
<evidence type="ECO:0000256" key="1">
    <source>
        <dbReference type="ARBA" id="ARBA00004167"/>
    </source>
</evidence>
<dbReference type="RefSeq" id="WP_133753182.1">
    <property type="nucleotide sequence ID" value="NZ_CP171129.1"/>
</dbReference>
<evidence type="ECO:0000256" key="4">
    <source>
        <dbReference type="ARBA" id="ARBA00023136"/>
    </source>
</evidence>
<feature type="transmembrane region" description="Helical" evidence="6">
    <location>
        <begin position="21"/>
        <end position="39"/>
    </location>
</feature>
<dbReference type="EMBL" id="SOAW01000001">
    <property type="protein sequence ID" value="TDT32556.1"/>
    <property type="molecule type" value="Genomic_DNA"/>
</dbReference>
<name>A0A4R7J746_9ACTN</name>
<dbReference type="GO" id="GO:0016020">
    <property type="term" value="C:membrane"/>
    <property type="evidence" value="ECO:0007669"/>
    <property type="project" value="UniProtKB-SubCell"/>
</dbReference>
<accession>A0A4R7J746</accession>
<evidence type="ECO:0000256" key="2">
    <source>
        <dbReference type="ARBA" id="ARBA00022692"/>
    </source>
</evidence>
<proteinExistence type="predicted"/>
<dbReference type="PANTHER" id="PTHR30168">
    <property type="entry name" value="PUTATIVE MEMBRANE PROTEIN YPFJ"/>
    <property type="match status" value="1"/>
</dbReference>
<keyword evidence="2 6" id="KW-0812">Transmembrane</keyword>
<gene>
    <name evidence="7" type="ORF">CLV29_0136</name>
</gene>
<organism evidence="7 8">
    <name type="scientific">Naumannella halotolerans</name>
    <dbReference type="NCBI Taxonomy" id="993414"/>
    <lineage>
        <taxon>Bacteria</taxon>
        <taxon>Bacillati</taxon>
        <taxon>Actinomycetota</taxon>
        <taxon>Actinomycetes</taxon>
        <taxon>Propionibacteriales</taxon>
        <taxon>Propionibacteriaceae</taxon>
        <taxon>Naumannella</taxon>
    </lineage>
</organism>
<dbReference type="OrthoDB" id="9774900at2"/>
<dbReference type="InterPro" id="IPR007343">
    <property type="entry name" value="Uncharacterised_pept_Zn_put"/>
</dbReference>
<keyword evidence="8" id="KW-1185">Reference proteome</keyword>
<dbReference type="Proteomes" id="UP000295371">
    <property type="component" value="Unassembled WGS sequence"/>
</dbReference>